<proteinExistence type="predicted"/>
<dbReference type="Proteomes" id="UP000000647">
    <property type="component" value="Chromosome"/>
</dbReference>
<dbReference type="Pfam" id="PF07386">
    <property type="entry name" value="DUF1499"/>
    <property type="match status" value="1"/>
</dbReference>
<evidence type="ECO:0000256" key="2">
    <source>
        <dbReference type="SAM" id="SignalP"/>
    </source>
</evidence>
<dbReference type="OrthoDB" id="1523552at2"/>
<organism evidence="3 4">
    <name type="scientific">Halorhodospira halophila (strain DSM 244 / SL1)</name>
    <name type="common">Ectothiorhodospira halophila (strain DSM 244 / SL1)</name>
    <dbReference type="NCBI Taxonomy" id="349124"/>
    <lineage>
        <taxon>Bacteria</taxon>
        <taxon>Pseudomonadati</taxon>
        <taxon>Pseudomonadota</taxon>
        <taxon>Gammaproteobacteria</taxon>
        <taxon>Chromatiales</taxon>
        <taxon>Ectothiorhodospiraceae</taxon>
        <taxon>Halorhodospira</taxon>
    </lineage>
</organism>
<reference evidence="4" key="1">
    <citation type="submission" date="2006-12" db="EMBL/GenBank/DDBJ databases">
        <title>Complete sequence of Halorhodospira halophila SL1.</title>
        <authorList>
            <consortium name="US DOE Joint Genome Institute"/>
            <person name="Copeland A."/>
            <person name="Lucas S."/>
            <person name="Lapidus A."/>
            <person name="Barry K."/>
            <person name="Detter J.C."/>
            <person name="Glavina del Rio T."/>
            <person name="Hammon N."/>
            <person name="Israni S."/>
            <person name="Dalin E."/>
            <person name="Tice H."/>
            <person name="Pitluck S."/>
            <person name="Saunders E."/>
            <person name="Brettin T."/>
            <person name="Bruce D."/>
            <person name="Han C."/>
            <person name="Tapia R."/>
            <person name="Schmutz J."/>
            <person name="Larimer F."/>
            <person name="Land M."/>
            <person name="Hauser L."/>
            <person name="Kyrpides N."/>
            <person name="Mikhailova N."/>
            <person name="Hoff W."/>
            <person name="Richardson P."/>
        </authorList>
    </citation>
    <scope>NUCLEOTIDE SEQUENCE [LARGE SCALE GENOMIC DNA]</scope>
    <source>
        <strain evidence="4">DSM 244 / SL1</strain>
    </source>
</reference>
<dbReference type="HOGENOM" id="CLU_068029_1_0_6"/>
<dbReference type="KEGG" id="hha:Hhal_2248"/>
<keyword evidence="4" id="KW-1185">Reference proteome</keyword>
<evidence type="ECO:0008006" key="5">
    <source>
        <dbReference type="Google" id="ProtNLM"/>
    </source>
</evidence>
<dbReference type="RefSeq" id="WP_011815034.1">
    <property type="nucleotide sequence ID" value="NC_008789.1"/>
</dbReference>
<feature type="signal peptide" evidence="2">
    <location>
        <begin position="1"/>
        <end position="27"/>
    </location>
</feature>
<accession>A1WZA0</accession>
<feature type="transmembrane region" description="Helical" evidence="1">
    <location>
        <begin position="43"/>
        <end position="67"/>
    </location>
</feature>
<protein>
    <recommendedName>
        <fullName evidence="5">DUF1499 domain-containing protein</fullName>
    </recommendedName>
</protein>
<feature type="transmembrane region" description="Helical" evidence="1">
    <location>
        <begin position="79"/>
        <end position="97"/>
    </location>
</feature>
<dbReference type="AlphaFoldDB" id="A1WZA0"/>
<gene>
    <name evidence="3" type="ordered locus">Hhal_2248</name>
</gene>
<dbReference type="STRING" id="349124.Hhal_2248"/>
<dbReference type="EMBL" id="CP000544">
    <property type="protein sequence ID" value="ABM63012.1"/>
    <property type="molecule type" value="Genomic_DNA"/>
</dbReference>
<keyword evidence="1" id="KW-1133">Transmembrane helix</keyword>
<reference evidence="3 4" key="2">
    <citation type="journal article" date="2013" name="Stand. Genomic Sci.">
        <title>Complete genome sequence of Halorhodospira halophila SL1.</title>
        <authorList>
            <person name="Challacombe J.F."/>
            <person name="Majid S."/>
            <person name="Deole R."/>
            <person name="Brettin T.S."/>
            <person name="Bruce D."/>
            <person name="Delano S.F."/>
            <person name="Detter J.C."/>
            <person name="Gleasner C.D."/>
            <person name="Han C.S."/>
            <person name="Misra M."/>
            <person name="Reitenga K.G."/>
            <person name="Mikhailova N."/>
            <person name="Woyke T."/>
            <person name="Pitluck S."/>
            <person name="Nolan M."/>
            <person name="Land M.L."/>
            <person name="Saunders E."/>
            <person name="Tapia R."/>
            <person name="Lapidus A."/>
            <person name="Ivanova N."/>
            <person name="Hoff W.D."/>
        </authorList>
    </citation>
    <scope>NUCLEOTIDE SEQUENCE [LARGE SCALE GENOMIC DNA]</scope>
    <source>
        <strain evidence="4">DSM 244 / SL1</strain>
    </source>
</reference>
<name>A1WZA0_HALHL</name>
<feature type="chain" id="PRO_5002640282" description="DUF1499 domain-containing protein" evidence="2">
    <location>
        <begin position="28"/>
        <end position="247"/>
    </location>
</feature>
<evidence type="ECO:0000313" key="4">
    <source>
        <dbReference type="Proteomes" id="UP000000647"/>
    </source>
</evidence>
<keyword evidence="1" id="KW-0472">Membrane</keyword>
<sequence length="247" mass="25681">MFQAPVSRLATASVLLAACGAAAAALAGPLYRIHTVELDSALMMIAAGFVAGALALIPGGVGLVATFGLHGKRGRGRALAGLALGLGVVVVAGPKVYGAVLGPNLHDLVTTEDDPPSFRALAPARERAGSAVDYPGGAVAERQAEAHPELTGRDYPHDVSEILSAAESAALGLEWTVARTDMQGELEATARSYWLGIVHDIVIRVEDDGDHRRVDARAATRGGEADVGDNARLVSDFYEELEAQLER</sequence>
<evidence type="ECO:0000256" key="1">
    <source>
        <dbReference type="SAM" id="Phobius"/>
    </source>
</evidence>
<dbReference type="eggNOG" id="COG4446">
    <property type="taxonomic scope" value="Bacteria"/>
</dbReference>
<dbReference type="InterPro" id="IPR010865">
    <property type="entry name" value="DUF1499"/>
</dbReference>
<keyword evidence="2" id="KW-0732">Signal</keyword>
<keyword evidence="1" id="KW-0812">Transmembrane</keyword>
<evidence type="ECO:0000313" key="3">
    <source>
        <dbReference type="EMBL" id="ABM63012.1"/>
    </source>
</evidence>